<dbReference type="RefSeq" id="WP_145299804.1">
    <property type="nucleotide sequence ID" value="NZ_CP036299.1"/>
</dbReference>
<reference evidence="2 3" key="1">
    <citation type="submission" date="2019-02" db="EMBL/GenBank/DDBJ databases">
        <title>Deep-cultivation of Planctomycetes and their phenomic and genomic characterization uncovers novel biology.</title>
        <authorList>
            <person name="Wiegand S."/>
            <person name="Jogler M."/>
            <person name="Boedeker C."/>
            <person name="Pinto D."/>
            <person name="Vollmers J."/>
            <person name="Rivas-Marin E."/>
            <person name="Kohn T."/>
            <person name="Peeters S.H."/>
            <person name="Heuer A."/>
            <person name="Rast P."/>
            <person name="Oberbeckmann S."/>
            <person name="Bunk B."/>
            <person name="Jeske O."/>
            <person name="Meyerdierks A."/>
            <person name="Storesund J.E."/>
            <person name="Kallscheuer N."/>
            <person name="Luecker S."/>
            <person name="Lage O.M."/>
            <person name="Pohl T."/>
            <person name="Merkel B.J."/>
            <person name="Hornburger P."/>
            <person name="Mueller R.-W."/>
            <person name="Bruemmer F."/>
            <person name="Labrenz M."/>
            <person name="Spormann A.M."/>
            <person name="Op den Camp H."/>
            <person name="Overmann J."/>
            <person name="Amann R."/>
            <person name="Jetten M.S.M."/>
            <person name="Mascher T."/>
            <person name="Medema M.H."/>
            <person name="Devos D.P."/>
            <person name="Kaster A.-K."/>
            <person name="Ovreas L."/>
            <person name="Rohde M."/>
            <person name="Galperin M.Y."/>
            <person name="Jogler C."/>
        </authorList>
    </citation>
    <scope>NUCLEOTIDE SEQUENCE [LARGE SCALE GENOMIC DNA]</scope>
    <source>
        <strain evidence="2 3">Spb1</strain>
    </source>
</reference>
<dbReference type="KEGG" id="peh:Spb1_23580"/>
<evidence type="ECO:0000256" key="1">
    <source>
        <dbReference type="SAM" id="MobiDB-lite"/>
    </source>
</evidence>
<name>A0A518GP70_9PLAN</name>
<accession>A0A518GP70</accession>
<keyword evidence="3" id="KW-1185">Reference proteome</keyword>
<dbReference type="AlphaFoldDB" id="A0A518GP70"/>
<organism evidence="2 3">
    <name type="scientific">Planctopirus ephydatiae</name>
    <dbReference type="NCBI Taxonomy" id="2528019"/>
    <lineage>
        <taxon>Bacteria</taxon>
        <taxon>Pseudomonadati</taxon>
        <taxon>Planctomycetota</taxon>
        <taxon>Planctomycetia</taxon>
        <taxon>Planctomycetales</taxon>
        <taxon>Planctomycetaceae</taxon>
        <taxon>Planctopirus</taxon>
    </lineage>
</organism>
<dbReference type="OrthoDB" id="325673at2"/>
<gene>
    <name evidence="2" type="ORF">Spb1_23580</name>
</gene>
<protein>
    <submittedName>
        <fullName evidence="2">Uncharacterized protein</fullName>
    </submittedName>
</protein>
<evidence type="ECO:0000313" key="3">
    <source>
        <dbReference type="Proteomes" id="UP000315349"/>
    </source>
</evidence>
<sequence>MNSIADSTPTVIPSCLPKTSSTTERTEQIAHVLETWLRTRLETSAIEWLAGQSEKVSQGDRKGLFLSFGLVPRKTGKSDLNLTPEELQTAHKVRPGWHPEAWSVDQAARTWLILQWPHRTAEELLSVLDPLFNAGEVRELVALYSALPLLPYPEAHQQRCEEGIRSNIRSVLFAIVYDNPFPAENLCNNSWNQLVLKTLFNDISLSGIWAVDQRNNPELVDMLLDFAEERQAAGRQVPLDLWRPMVRFLNSRATHKLQQLLESGTPDQQRAAFLTLVESNSGTIALDGPASASSLRNEWETGKLNWELLVPRTVS</sequence>
<dbReference type="EMBL" id="CP036299">
    <property type="protein sequence ID" value="QDV30425.1"/>
    <property type="molecule type" value="Genomic_DNA"/>
</dbReference>
<evidence type="ECO:0000313" key="2">
    <source>
        <dbReference type="EMBL" id="QDV30425.1"/>
    </source>
</evidence>
<dbReference type="NCBIfam" id="NF035938">
    <property type="entry name" value="EboA_domain"/>
    <property type="match status" value="1"/>
</dbReference>
<feature type="region of interest" description="Disordered" evidence="1">
    <location>
        <begin position="1"/>
        <end position="23"/>
    </location>
</feature>
<dbReference type="Proteomes" id="UP000315349">
    <property type="component" value="Chromosome"/>
</dbReference>
<dbReference type="InterPro" id="IPR047715">
    <property type="entry name" value="EboA_dom"/>
</dbReference>
<proteinExistence type="predicted"/>